<feature type="non-terminal residue" evidence="2">
    <location>
        <position position="64"/>
    </location>
</feature>
<name>A0A4R6YH42_9HYPH</name>
<feature type="compositionally biased region" description="Basic and acidic residues" evidence="1">
    <location>
        <begin position="7"/>
        <end position="16"/>
    </location>
</feature>
<evidence type="ECO:0000313" key="3">
    <source>
        <dbReference type="Proteomes" id="UP000294958"/>
    </source>
</evidence>
<keyword evidence="3" id="KW-1185">Reference proteome</keyword>
<reference evidence="2 3" key="1">
    <citation type="submission" date="2019-03" db="EMBL/GenBank/DDBJ databases">
        <title>Genomic Encyclopedia of Type Strains, Phase IV (KMG-IV): sequencing the most valuable type-strain genomes for metagenomic binning, comparative biology and taxonomic classification.</title>
        <authorList>
            <person name="Goeker M."/>
        </authorList>
    </citation>
    <scope>NUCLEOTIDE SEQUENCE [LARGE SCALE GENOMIC DNA]</scope>
    <source>
        <strain evidence="2 3">DSM 11603</strain>
    </source>
</reference>
<evidence type="ECO:0000256" key="1">
    <source>
        <dbReference type="SAM" id="MobiDB-lite"/>
    </source>
</evidence>
<accession>A0A4R6YH42</accession>
<evidence type="ECO:0000313" key="2">
    <source>
        <dbReference type="EMBL" id="TDR35833.1"/>
    </source>
</evidence>
<organism evidence="2 3">
    <name type="scientific">Aquamicrobium defluvii</name>
    <dbReference type="NCBI Taxonomy" id="69279"/>
    <lineage>
        <taxon>Bacteria</taxon>
        <taxon>Pseudomonadati</taxon>
        <taxon>Pseudomonadota</taxon>
        <taxon>Alphaproteobacteria</taxon>
        <taxon>Hyphomicrobiales</taxon>
        <taxon>Phyllobacteriaceae</taxon>
        <taxon>Aquamicrobium</taxon>
    </lineage>
</organism>
<dbReference type="AlphaFoldDB" id="A0A4R6YH42"/>
<dbReference type="Proteomes" id="UP000294958">
    <property type="component" value="Unassembled WGS sequence"/>
</dbReference>
<proteinExistence type="predicted"/>
<feature type="region of interest" description="Disordered" evidence="1">
    <location>
        <begin position="1"/>
        <end position="25"/>
    </location>
</feature>
<dbReference type="EMBL" id="SNZF01000007">
    <property type="protein sequence ID" value="TDR35833.1"/>
    <property type="molecule type" value="Genomic_DNA"/>
</dbReference>
<gene>
    <name evidence="2" type="ORF">DES43_1071</name>
</gene>
<comment type="caution">
    <text evidence="2">The sequence shown here is derived from an EMBL/GenBank/DDBJ whole genome shotgun (WGS) entry which is preliminary data.</text>
</comment>
<sequence>MSPESGNRFRDNDMRKNRNLKRKERIGKIAMRSRVETQLIHHVMIAAMKIAAAKFVASLSYRVA</sequence>
<protein>
    <submittedName>
        <fullName evidence="2">Uncharacterized protein</fullName>
    </submittedName>
</protein>